<evidence type="ECO:0000256" key="4">
    <source>
        <dbReference type="ARBA" id="ARBA00022692"/>
    </source>
</evidence>
<dbReference type="PANTHER" id="PTHR30193">
    <property type="entry name" value="ABC TRANSPORTER PERMEASE PROTEIN"/>
    <property type="match status" value="1"/>
</dbReference>
<dbReference type="PROSITE" id="PS50928">
    <property type="entry name" value="ABC_TM1"/>
    <property type="match status" value="1"/>
</dbReference>
<dbReference type="Pfam" id="PF00528">
    <property type="entry name" value="BPD_transp_1"/>
    <property type="match status" value="1"/>
</dbReference>
<feature type="transmembrane region" description="Helical" evidence="7">
    <location>
        <begin position="115"/>
        <end position="136"/>
    </location>
</feature>
<keyword evidence="4 7" id="KW-0812">Transmembrane</keyword>
<feature type="transmembrane region" description="Helical" evidence="7">
    <location>
        <begin position="21"/>
        <end position="48"/>
    </location>
</feature>
<evidence type="ECO:0000256" key="3">
    <source>
        <dbReference type="ARBA" id="ARBA00022475"/>
    </source>
</evidence>
<feature type="domain" description="ABC transmembrane type-1" evidence="8">
    <location>
        <begin position="77"/>
        <end position="290"/>
    </location>
</feature>
<feature type="transmembrane region" description="Helical" evidence="7">
    <location>
        <begin position="81"/>
        <end position="103"/>
    </location>
</feature>
<keyword evidence="6 7" id="KW-0472">Membrane</keyword>
<evidence type="ECO:0000256" key="6">
    <source>
        <dbReference type="ARBA" id="ARBA00023136"/>
    </source>
</evidence>
<dbReference type="GO" id="GO:0055085">
    <property type="term" value="P:transmembrane transport"/>
    <property type="evidence" value="ECO:0007669"/>
    <property type="project" value="InterPro"/>
</dbReference>
<dbReference type="Proteomes" id="UP001169242">
    <property type="component" value="Unassembled WGS sequence"/>
</dbReference>
<dbReference type="SUPFAM" id="SSF161098">
    <property type="entry name" value="MetI-like"/>
    <property type="match status" value="1"/>
</dbReference>
<keyword evidence="3" id="KW-1003">Cell membrane</keyword>
<dbReference type="PANTHER" id="PTHR30193:SF37">
    <property type="entry name" value="INNER MEMBRANE ABC TRANSPORTER PERMEASE PROTEIN YCJO"/>
    <property type="match status" value="1"/>
</dbReference>
<evidence type="ECO:0000256" key="5">
    <source>
        <dbReference type="ARBA" id="ARBA00022989"/>
    </source>
</evidence>
<evidence type="ECO:0000259" key="8">
    <source>
        <dbReference type="PROSITE" id="PS50928"/>
    </source>
</evidence>
<keyword evidence="2 7" id="KW-0813">Transport</keyword>
<dbReference type="InterPro" id="IPR035906">
    <property type="entry name" value="MetI-like_sf"/>
</dbReference>
<dbReference type="EMBL" id="JAQIFT010000069">
    <property type="protein sequence ID" value="MDA3734021.1"/>
    <property type="molecule type" value="Genomic_DNA"/>
</dbReference>
<evidence type="ECO:0000313" key="9">
    <source>
        <dbReference type="EMBL" id="MDA3734021.1"/>
    </source>
</evidence>
<evidence type="ECO:0000313" key="10">
    <source>
        <dbReference type="Proteomes" id="UP001169242"/>
    </source>
</evidence>
<protein>
    <submittedName>
        <fullName evidence="9">Sugar ABC transporter permease</fullName>
    </submittedName>
</protein>
<accession>A0AA42DRX2</accession>
<dbReference type="InterPro" id="IPR000515">
    <property type="entry name" value="MetI-like"/>
</dbReference>
<keyword evidence="10" id="KW-1185">Reference proteome</keyword>
<dbReference type="GO" id="GO:0005886">
    <property type="term" value="C:plasma membrane"/>
    <property type="evidence" value="ECO:0007669"/>
    <property type="project" value="UniProtKB-SubCell"/>
</dbReference>
<dbReference type="Gene3D" id="1.10.3720.10">
    <property type="entry name" value="MetI-like"/>
    <property type="match status" value="1"/>
</dbReference>
<evidence type="ECO:0000256" key="7">
    <source>
        <dbReference type="RuleBase" id="RU363032"/>
    </source>
</evidence>
<reference evidence="9" key="1">
    <citation type="journal article" date="2023" name="Int. J. Syst. Evol. Microbiol.">
        <title>&lt;i&gt;Holtiella tumoricola&lt;/i&gt; gen. nov. sp. nov., isolated from a human clinical sample.</title>
        <authorList>
            <person name="Allen-Vercoe E."/>
            <person name="Daigneault M.C."/>
            <person name="Vancuren S.J."/>
            <person name="Cochrane K."/>
            <person name="O'Neal L.L."/>
            <person name="Sankaranarayanan K."/>
            <person name="Lawson P.A."/>
        </authorList>
    </citation>
    <scope>NUCLEOTIDE SEQUENCE</scope>
    <source>
        <strain evidence="9">CC70A</strain>
    </source>
</reference>
<dbReference type="AlphaFoldDB" id="A0AA42DRX2"/>
<dbReference type="InterPro" id="IPR051393">
    <property type="entry name" value="ABC_transporter_permease"/>
</dbReference>
<proteinExistence type="inferred from homology"/>
<gene>
    <name evidence="9" type="ORF">PBV87_21335</name>
</gene>
<evidence type="ECO:0000256" key="2">
    <source>
        <dbReference type="ARBA" id="ARBA00022448"/>
    </source>
</evidence>
<name>A0AA42DRX2_9FIRM</name>
<comment type="subcellular location">
    <subcellularLocation>
        <location evidence="1 7">Cell membrane</location>
        <topology evidence="1 7">Multi-pass membrane protein</topology>
    </subcellularLocation>
</comment>
<dbReference type="RefSeq" id="WP_053985661.1">
    <property type="nucleotide sequence ID" value="NZ_JAQIFT010000069.1"/>
</dbReference>
<dbReference type="CDD" id="cd06261">
    <property type="entry name" value="TM_PBP2"/>
    <property type="match status" value="1"/>
</dbReference>
<organism evidence="9 10">
    <name type="scientific">Holtiella tumoricola</name>
    <dbReference type="NCBI Taxonomy" id="3018743"/>
    <lineage>
        <taxon>Bacteria</taxon>
        <taxon>Bacillati</taxon>
        <taxon>Bacillota</taxon>
        <taxon>Clostridia</taxon>
        <taxon>Lachnospirales</taxon>
        <taxon>Cellulosilyticaceae</taxon>
        <taxon>Holtiella</taxon>
    </lineage>
</organism>
<sequence>MQTSRHKKQMKMNTRNTLVGMSFILPNFLGFLCFILIPVIFSFILSFAEWDGFNAIKFAGLSNFVAIFKNRVFLPALQHTIVYTVFTVFFSMVTALGLALLLNRKIKGINFFRSAVFFPYVASIVAVGAVWNAMFMKDSGPVNAFLQFVGVANPPGWFASVEWAMVGVIIVSVWKNMGYFMIIYLAALQDVPSSLYEAAQIDGANKWQQFWRITFPMLTPSHFFVFMMLTINSFKVFDLIFVLTDGGPGIATKMLANFIYDQSFVSWNYGTASAASMVLFLIVGTITIIQFRFEKKFNDFM</sequence>
<comment type="caution">
    <text evidence="9">The sequence shown here is derived from an EMBL/GenBank/DDBJ whole genome shotgun (WGS) entry which is preliminary data.</text>
</comment>
<keyword evidence="5 7" id="KW-1133">Transmembrane helix</keyword>
<evidence type="ECO:0000256" key="1">
    <source>
        <dbReference type="ARBA" id="ARBA00004651"/>
    </source>
</evidence>
<comment type="similarity">
    <text evidence="7">Belongs to the binding-protein-dependent transport system permease family.</text>
</comment>
<feature type="transmembrane region" description="Helical" evidence="7">
    <location>
        <begin position="264"/>
        <end position="291"/>
    </location>
</feature>